<evidence type="ECO:0000259" key="1">
    <source>
        <dbReference type="Pfam" id="PF09994"/>
    </source>
</evidence>
<reference evidence="2 3" key="1">
    <citation type="journal article" date="2014" name="BMC Genomics">
        <title>Genome sequencing of four Aureobasidium pullulans varieties: biotechnological potential, stress tolerance, and description of new species.</title>
        <authorList>
            <person name="Gostin Ar C."/>
            <person name="Ohm R.A."/>
            <person name="Kogej T."/>
            <person name="Sonjak S."/>
            <person name="Turk M."/>
            <person name="Zajc J."/>
            <person name="Zalar P."/>
            <person name="Grube M."/>
            <person name="Sun H."/>
            <person name="Han J."/>
            <person name="Sharma A."/>
            <person name="Chiniquy J."/>
            <person name="Ngan C.Y."/>
            <person name="Lipzen A."/>
            <person name="Barry K."/>
            <person name="Grigoriev I.V."/>
            <person name="Gunde-Cimerman N."/>
        </authorList>
    </citation>
    <scope>NUCLEOTIDE SEQUENCE [LARGE SCALE GENOMIC DNA]</scope>
    <source>
        <strain evidence="2 3">EXF-150</strain>
    </source>
</reference>
<evidence type="ECO:0000313" key="2">
    <source>
        <dbReference type="EMBL" id="KEQ79454.1"/>
    </source>
</evidence>
<protein>
    <recommendedName>
        <fullName evidence="1">T6SS Phospholipase effector Tle1-like catalytic domain-containing protein</fullName>
    </recommendedName>
</protein>
<keyword evidence="3" id="KW-1185">Reference proteome</keyword>
<accession>A0A074X6P8</accession>
<gene>
    <name evidence="2" type="ORF">M438DRAFT_378276</name>
</gene>
<dbReference type="AlphaFoldDB" id="A0A074X6P8"/>
<sequence>MVESPTAGRAILRKPKKIICALDGNDSGWVKGRWGQPGHLQNPSNVTRISRAIKPEDSEHHAQIVYYQAGIGTGLGIKDQLLGGGTGLGLSEHIREAYYFLANNYSPGDSIFLVGFSRGSFTARSLGGLIGNLGLLNKRGLPHFYEVFLDWTDAGNPESPGPSFWEHYRDPLEPEKRHIPQTPSNDPTKVYEYLDEYRAMLRSFGLTHIVPIRENEQRDVPIRAIGCWDTVGALGIPINPVLQKHLGLPSFLHEYKWLDTRLSDNIENAFQALALDEHRAPFSPAVWEKPTGNHTFLRQTWFPGAHSNVGGSYDDTSTADISLAWMMDQLSGESAKHANNMTLDKKDWIEFYDDYLDTQQELNRVWYQGHPPARGWSLGTIYNSFTFPQSLAGRVVRTPGRYRVTNSLTCAQKNDCVLMKDTHEFIHASVRARMDLGGTASEPEPSNWTRFVQWLRKLLGRDGRLLYRPESLQYWKLHDGHKHHNEFSINSRLTTGGADESVRAPWWEWIGKDALLPSGRVLNEDRLGRFELQLLRHHEDVAAEIEASNKGLASVEELRRVQERVARRSVTV</sequence>
<dbReference type="OrthoDB" id="3057168at2759"/>
<dbReference type="Pfam" id="PF09994">
    <property type="entry name" value="T6SS_Tle1-like_cat"/>
    <property type="match status" value="1"/>
</dbReference>
<evidence type="ECO:0000313" key="3">
    <source>
        <dbReference type="Proteomes" id="UP000030706"/>
    </source>
</evidence>
<dbReference type="EMBL" id="KL585006">
    <property type="protein sequence ID" value="KEQ79454.1"/>
    <property type="molecule type" value="Genomic_DNA"/>
</dbReference>
<dbReference type="InterPro" id="IPR018712">
    <property type="entry name" value="Tle1-like_cat"/>
</dbReference>
<proteinExistence type="predicted"/>
<dbReference type="GeneID" id="40751101"/>
<organism evidence="2 3">
    <name type="scientific">Aureobasidium pullulans EXF-150</name>
    <dbReference type="NCBI Taxonomy" id="1043002"/>
    <lineage>
        <taxon>Eukaryota</taxon>
        <taxon>Fungi</taxon>
        <taxon>Dikarya</taxon>
        <taxon>Ascomycota</taxon>
        <taxon>Pezizomycotina</taxon>
        <taxon>Dothideomycetes</taxon>
        <taxon>Dothideomycetidae</taxon>
        <taxon>Dothideales</taxon>
        <taxon>Saccotheciaceae</taxon>
        <taxon>Aureobasidium</taxon>
    </lineage>
</organism>
<dbReference type="PANTHER" id="PTHR33840:SF1">
    <property type="entry name" value="TLE1 PHOSPHOLIPASE DOMAIN-CONTAINING PROTEIN"/>
    <property type="match status" value="1"/>
</dbReference>
<dbReference type="RefSeq" id="XP_029755641.1">
    <property type="nucleotide sequence ID" value="XM_029908795.1"/>
</dbReference>
<name>A0A074X6P8_AURPU</name>
<dbReference type="HOGENOM" id="CLU_005049_1_2_1"/>
<feature type="domain" description="T6SS Phospholipase effector Tle1-like catalytic" evidence="1">
    <location>
        <begin position="16"/>
        <end position="329"/>
    </location>
</feature>
<dbReference type="STRING" id="1043002.A0A074X6P8"/>
<dbReference type="Proteomes" id="UP000030706">
    <property type="component" value="Unassembled WGS sequence"/>
</dbReference>
<dbReference type="PANTHER" id="PTHR33840">
    <property type="match status" value="1"/>
</dbReference>